<accession>A0A484HI13</accession>
<protein>
    <recommendedName>
        <fullName evidence="2">DUF2283 domain-containing protein</fullName>
    </recommendedName>
</protein>
<gene>
    <name evidence="1" type="ORF">EPICR_30314</name>
</gene>
<dbReference type="InterPro" id="IPR019270">
    <property type="entry name" value="DUF2283"/>
</dbReference>
<sequence>MKVIYHNDTDTLTIIFSDRIVHESDEEKPGVILDYDQSGALVSMEVLDASRKGIAPDRIEYRAVPSVAQKGVAL</sequence>
<proteinExistence type="predicted"/>
<organism evidence="1">
    <name type="scientific">uncultured Desulfobacteraceae bacterium</name>
    <dbReference type="NCBI Taxonomy" id="218296"/>
    <lineage>
        <taxon>Bacteria</taxon>
        <taxon>Pseudomonadati</taxon>
        <taxon>Thermodesulfobacteriota</taxon>
        <taxon>Desulfobacteria</taxon>
        <taxon>Desulfobacterales</taxon>
        <taxon>Desulfobacteraceae</taxon>
        <taxon>environmental samples</taxon>
    </lineage>
</organism>
<evidence type="ECO:0000313" key="1">
    <source>
        <dbReference type="EMBL" id="VEN74377.1"/>
    </source>
</evidence>
<dbReference type="Pfam" id="PF10049">
    <property type="entry name" value="DUF2283"/>
    <property type="match status" value="1"/>
</dbReference>
<evidence type="ECO:0008006" key="2">
    <source>
        <dbReference type="Google" id="ProtNLM"/>
    </source>
</evidence>
<dbReference type="AlphaFoldDB" id="A0A484HI13"/>
<dbReference type="EMBL" id="CAACVI010000023">
    <property type="protein sequence ID" value="VEN74377.1"/>
    <property type="molecule type" value="Genomic_DNA"/>
</dbReference>
<reference evidence="1" key="1">
    <citation type="submission" date="2019-01" db="EMBL/GenBank/DDBJ databases">
        <authorList>
            <consortium name="Genoscope - CEA"/>
            <person name="William W."/>
        </authorList>
    </citation>
    <scope>NUCLEOTIDE SEQUENCE</scope>
    <source>
        <strain evidence="1">CR-1</strain>
    </source>
</reference>
<name>A0A484HI13_9BACT</name>